<feature type="DNA-binding region" description="H-T-H motif" evidence="2">
    <location>
        <begin position="32"/>
        <end position="51"/>
    </location>
</feature>
<sequence>MKNKEIQMQRMWQYFVDATVEIIDQKGIENVTIREIADKAGYNSATIYNYFQEVSHLIFFAALKYLNNFIEDLPAYIEKSDNSIDRYLLSWKCFCEHSFENPDVFHAIFLADLGDGPEEFLTYYYRIYQSDIFDDFTEDLETLIVEYNLSTRSRKELDKSVQQGYLTNDTAAVINERTVLIWQGMLATIINNRRYLNTEEATNKTMQHITEIVNSYRLDNPGFLKDK</sequence>
<protein>
    <submittedName>
        <fullName evidence="4">Regulatory protein, tetR family</fullName>
    </submittedName>
</protein>
<accession>A0A1I5M1Y4</accession>
<evidence type="ECO:0000259" key="3">
    <source>
        <dbReference type="PROSITE" id="PS50977"/>
    </source>
</evidence>
<dbReference type="InterPro" id="IPR001647">
    <property type="entry name" value="HTH_TetR"/>
</dbReference>
<dbReference type="Pfam" id="PF00440">
    <property type="entry name" value="TetR_N"/>
    <property type="match status" value="1"/>
</dbReference>
<dbReference type="PROSITE" id="PS50977">
    <property type="entry name" value="HTH_TETR_2"/>
    <property type="match status" value="1"/>
</dbReference>
<dbReference type="Gene3D" id="1.10.357.10">
    <property type="entry name" value="Tetracycline Repressor, domain 2"/>
    <property type="match status" value="1"/>
</dbReference>
<dbReference type="AlphaFoldDB" id="A0A1I5M1Y4"/>
<evidence type="ECO:0000313" key="4">
    <source>
        <dbReference type="EMBL" id="SFP03051.1"/>
    </source>
</evidence>
<name>A0A1I5M1Y4_9BACI</name>
<keyword evidence="1 2" id="KW-0238">DNA-binding</keyword>
<organism evidence="4 5">
    <name type="scientific">Salibacterium halotolerans</name>
    <dbReference type="NCBI Taxonomy" id="1884432"/>
    <lineage>
        <taxon>Bacteria</taxon>
        <taxon>Bacillati</taxon>
        <taxon>Bacillota</taxon>
        <taxon>Bacilli</taxon>
        <taxon>Bacillales</taxon>
        <taxon>Bacillaceae</taxon>
    </lineage>
</organism>
<evidence type="ECO:0000256" key="1">
    <source>
        <dbReference type="ARBA" id="ARBA00023125"/>
    </source>
</evidence>
<dbReference type="RefSeq" id="WP_093334906.1">
    <property type="nucleotide sequence ID" value="NZ_FOXD01000002.1"/>
</dbReference>
<dbReference type="InterPro" id="IPR009057">
    <property type="entry name" value="Homeodomain-like_sf"/>
</dbReference>
<evidence type="ECO:0000313" key="5">
    <source>
        <dbReference type="Proteomes" id="UP000198892"/>
    </source>
</evidence>
<proteinExistence type="predicted"/>
<feature type="domain" description="HTH tetR-type" evidence="3">
    <location>
        <begin position="9"/>
        <end position="69"/>
    </location>
</feature>
<dbReference type="GO" id="GO:0003677">
    <property type="term" value="F:DNA binding"/>
    <property type="evidence" value="ECO:0007669"/>
    <property type="project" value="UniProtKB-UniRule"/>
</dbReference>
<reference evidence="5" key="1">
    <citation type="submission" date="2016-10" db="EMBL/GenBank/DDBJ databases">
        <authorList>
            <person name="Varghese N."/>
            <person name="Submissions S."/>
        </authorList>
    </citation>
    <scope>NUCLEOTIDE SEQUENCE [LARGE SCALE GENOMIC DNA]</scope>
    <source>
        <strain evidence="5">S7</strain>
    </source>
</reference>
<dbReference type="STRING" id="1884432.SAMN05518683_10244"/>
<dbReference type="Proteomes" id="UP000198892">
    <property type="component" value="Unassembled WGS sequence"/>
</dbReference>
<evidence type="ECO:0000256" key="2">
    <source>
        <dbReference type="PROSITE-ProRule" id="PRU00335"/>
    </source>
</evidence>
<dbReference type="SUPFAM" id="SSF46689">
    <property type="entry name" value="Homeodomain-like"/>
    <property type="match status" value="1"/>
</dbReference>
<dbReference type="OrthoDB" id="5366068at2"/>
<dbReference type="EMBL" id="FOXD01000002">
    <property type="protein sequence ID" value="SFP03051.1"/>
    <property type="molecule type" value="Genomic_DNA"/>
</dbReference>
<keyword evidence="5" id="KW-1185">Reference proteome</keyword>
<gene>
    <name evidence="4" type="ORF">SAMN05518683_10244</name>
</gene>